<dbReference type="SUPFAM" id="SSF52540">
    <property type="entry name" value="P-loop containing nucleoside triphosphate hydrolases"/>
    <property type="match status" value="1"/>
</dbReference>
<evidence type="ECO:0000313" key="15">
    <source>
        <dbReference type="Proteomes" id="UP001630127"/>
    </source>
</evidence>
<evidence type="ECO:0000256" key="9">
    <source>
        <dbReference type="ARBA" id="ARBA00022741"/>
    </source>
</evidence>
<evidence type="ECO:0000256" key="8">
    <source>
        <dbReference type="ARBA" id="ARBA00022737"/>
    </source>
</evidence>
<dbReference type="Pfam" id="PF23598">
    <property type="entry name" value="LRR_14"/>
    <property type="match status" value="1"/>
</dbReference>
<dbReference type="Gene3D" id="1.20.5.4130">
    <property type="match status" value="1"/>
</dbReference>
<dbReference type="GO" id="GO:0005737">
    <property type="term" value="C:cytoplasm"/>
    <property type="evidence" value="ECO:0007669"/>
    <property type="project" value="UniProtKB-SubCell"/>
</dbReference>
<evidence type="ECO:0000256" key="11">
    <source>
        <dbReference type="ARBA" id="ARBA00022840"/>
    </source>
</evidence>
<dbReference type="InterPro" id="IPR032675">
    <property type="entry name" value="LRR_dom_sf"/>
</dbReference>
<dbReference type="InterPro" id="IPR027417">
    <property type="entry name" value="P-loop_NTPase"/>
</dbReference>
<dbReference type="InterPro" id="IPR021929">
    <property type="entry name" value="R1A-like_N"/>
</dbReference>
<dbReference type="PRINTS" id="PR00364">
    <property type="entry name" value="DISEASERSIST"/>
</dbReference>
<dbReference type="PANTHER" id="PTHR23155:SF1152">
    <property type="entry name" value="AAA+ ATPASE DOMAIN-CONTAINING PROTEIN"/>
    <property type="match status" value="1"/>
</dbReference>
<evidence type="ECO:0000256" key="12">
    <source>
        <dbReference type="ARBA" id="ARBA00023054"/>
    </source>
</evidence>
<dbReference type="InterPro" id="IPR042197">
    <property type="entry name" value="Apaf_helical"/>
</dbReference>
<evidence type="ECO:0000256" key="3">
    <source>
        <dbReference type="ARBA" id="ARBA00004496"/>
    </source>
</evidence>
<dbReference type="InterPro" id="IPR044974">
    <property type="entry name" value="Disease_R_plants"/>
</dbReference>
<dbReference type="CDD" id="cd14798">
    <property type="entry name" value="RX-CC_like"/>
    <property type="match status" value="1"/>
</dbReference>
<dbReference type="InterPro" id="IPR002182">
    <property type="entry name" value="NB-ARC"/>
</dbReference>
<dbReference type="Gene3D" id="3.40.50.300">
    <property type="entry name" value="P-loop containing nucleotide triphosphate hydrolases"/>
    <property type="match status" value="1"/>
</dbReference>
<reference evidence="14 15" key="1">
    <citation type="submission" date="2024-11" db="EMBL/GenBank/DDBJ databases">
        <title>A near-complete genome assembly of Cinchona calisaya.</title>
        <authorList>
            <person name="Lian D.C."/>
            <person name="Zhao X.W."/>
            <person name="Wei L."/>
        </authorList>
    </citation>
    <scope>NUCLEOTIDE SEQUENCE [LARGE SCALE GENOMIC DNA]</scope>
    <source>
        <tissue evidence="14">Nenye</tissue>
    </source>
</reference>
<evidence type="ECO:0000313" key="14">
    <source>
        <dbReference type="EMBL" id="KAL3515646.1"/>
    </source>
</evidence>
<keyword evidence="11" id="KW-0067">ATP-binding</keyword>
<sequence>MDIQLLKTFVLYGSNCRRRKHEKYLWEHDHKEGKYIFSFRVEDMVYSCTQDLNSAYLRYHCLPSDHSRYHCLASDQSNFEREFARFRETIKFFVQESCITWLDYYSLGDDGDGQLTMDFIDSLLRNLDGLLIEKLRYGRAFMYLPENLETLREKLKFLKSFIGFAILQGVDRKQLIDLLIHVEDVAVNAAKLISLCWWLEGDDGQDCNDKRDEVSQLIHKKINPFDPHVRETYIHVLTALKLSRSLSQALALEKNKHLVVADFIDCLLDIILGSFSSFTVSVNNQMQKLHQGATFLSILHRQQQKKFNALNDEMKDLIGVVVIDTGIVICSFYVNEMKDCLPKETDLALFHLLKVLKFIMAEVASIYSPSSFTFPRTNELGSIDFLLTNLKEIGISEANSIAFPAGRIHTIHEDLEFLRSFLENIAEQCSQIEKLQTLWNHVMEVAYKAELVIDSIVVGEKPECLDTIARDIKLMKIEALKIDDNMIHGSEAQTVTKNSILIASEHSSVALNEIFVGLDDEVKTIIDRLTRGSKKLDIVSIVGMAGLGKTTLANKVYNHPSISCHFHVRVWCCVSQVHSRHGLLTQILCSIASESPDQYQKENEDDLAEQLYKHLKRNRYVIVLDDVWDIDAWSSMETSFPDDANGSRILMTSRSHTLPLKIKLDSKPHHLRHLSDEESWELMQSWIFGQMGCPPALNGVGMQIAKICKGLPLTVVVVAGILASTEQDSWEEVANGLSSRTVVETEHCINTIGLSYKYLPDYLKPCLLYFSAFEEDQKIPVRQLKLLWISEGFVQKTDQIKNVEDVADNYLMDLIHRSLVMVSQERSLGGVKACRIHDLVHEFCVAKAKEDSFLQIVPASNGLFPFSQLHNSHRLCIYLNRAEELNTSRLFFPHLRSLLYFFKKFKVNEYSCIFRILRMCKLLRVLDLGGINLYGNFPRELEFLVHLRFLVITSPLKSIPSAIANLSRLETFIIQRGIRVRLPNSIWTMKKLRHLWVDGGFILPNENLDASPNLYHLESLAIDVSSKSLQKILIKLPSIRRLKCFGVRSRNSTIVLDSLSRLESLKVDYFSGDFSFPLNLKKLTLKHSNHPWSEISTIGKLPNLEVLKLLYKSFLGDIWEMKEGEFLKLRFLKLEKLDIVRWTASCDNFPPIQKLVLSGCRKLQEVPSCLEEIITIEMIEVSYCHKSAVNLVKQIQQQQMDIGNDGMKIIIRKYP</sequence>
<proteinExistence type="inferred from homology"/>
<dbReference type="EMBL" id="JBJUIK010000010">
    <property type="protein sequence ID" value="KAL3515646.1"/>
    <property type="molecule type" value="Genomic_DNA"/>
</dbReference>
<dbReference type="Gene3D" id="1.10.10.10">
    <property type="entry name" value="Winged helix-like DNA-binding domain superfamily/Winged helix DNA-binding domain"/>
    <property type="match status" value="1"/>
</dbReference>
<dbReference type="Pfam" id="PF00931">
    <property type="entry name" value="NB-ARC"/>
    <property type="match status" value="1"/>
</dbReference>
<dbReference type="FunFam" id="1.10.10.10:FF:000322">
    <property type="entry name" value="Probable disease resistance protein At1g63360"/>
    <property type="match status" value="1"/>
</dbReference>
<evidence type="ECO:0000256" key="7">
    <source>
        <dbReference type="ARBA" id="ARBA00022667"/>
    </source>
</evidence>
<dbReference type="Gene3D" id="3.80.10.10">
    <property type="entry name" value="Ribonuclease Inhibitor"/>
    <property type="match status" value="2"/>
</dbReference>
<keyword evidence="7" id="KW-0381">Hypersensitive response</keyword>
<dbReference type="GO" id="GO:0009626">
    <property type="term" value="P:plant-type hypersensitive response"/>
    <property type="evidence" value="ECO:0007669"/>
    <property type="project" value="UniProtKB-KW"/>
</dbReference>
<gene>
    <name evidence="14" type="ORF">ACH5RR_022548</name>
</gene>
<keyword evidence="10" id="KW-0611">Plant defense</keyword>
<comment type="caution">
    <text evidence="14">The sequence shown here is derived from an EMBL/GenBank/DDBJ whole genome shotgun (WGS) entry which is preliminary data.</text>
</comment>
<dbReference type="InterPro" id="IPR038005">
    <property type="entry name" value="RX-like_CC"/>
</dbReference>
<name>A0ABD2Z840_9GENT</name>
<dbReference type="InterPro" id="IPR058922">
    <property type="entry name" value="WHD_DRP"/>
</dbReference>
<dbReference type="InterPro" id="IPR036388">
    <property type="entry name" value="WH-like_DNA-bd_sf"/>
</dbReference>
<keyword evidence="9" id="KW-0547">Nucleotide-binding</keyword>
<comment type="function">
    <text evidence="1">Confers resistance to late blight (Phytophthora infestans) races carrying the avirulence gene Avr1. Resistance proteins guard the plant against pathogens that contain an appropriate avirulence protein via an indirect interaction with this avirulence protein. That triggers a defense system including the hypersensitive response, which restricts the pathogen growth.</text>
</comment>
<comment type="subcellular location">
    <subcellularLocation>
        <location evidence="3">Cytoplasm</location>
    </subcellularLocation>
    <subcellularLocation>
        <location evidence="2">Membrane</location>
        <topology evidence="2">Peripheral membrane protein</topology>
    </subcellularLocation>
</comment>
<dbReference type="AlphaFoldDB" id="A0ABD2Z840"/>
<accession>A0ABD2Z840</accession>
<dbReference type="GO" id="GO:0005524">
    <property type="term" value="F:ATP binding"/>
    <property type="evidence" value="ECO:0007669"/>
    <property type="project" value="UniProtKB-KW"/>
</dbReference>
<dbReference type="Proteomes" id="UP001630127">
    <property type="component" value="Unassembled WGS sequence"/>
</dbReference>
<evidence type="ECO:0000256" key="10">
    <source>
        <dbReference type="ARBA" id="ARBA00022821"/>
    </source>
</evidence>
<dbReference type="PANTHER" id="PTHR23155">
    <property type="entry name" value="DISEASE RESISTANCE PROTEIN RP"/>
    <property type="match status" value="1"/>
</dbReference>
<dbReference type="GO" id="GO:0051607">
    <property type="term" value="P:defense response to virus"/>
    <property type="evidence" value="ECO:0007669"/>
    <property type="project" value="UniProtKB-ARBA"/>
</dbReference>
<protein>
    <recommendedName>
        <fullName evidence="13">G protein gamma domain-containing protein</fullName>
    </recommendedName>
</protein>
<evidence type="ECO:0000256" key="5">
    <source>
        <dbReference type="ARBA" id="ARBA00022490"/>
    </source>
</evidence>
<keyword evidence="6" id="KW-0433">Leucine-rich repeat</keyword>
<dbReference type="PROSITE" id="PS50058">
    <property type="entry name" value="G_PROTEIN_GAMMA"/>
    <property type="match status" value="1"/>
</dbReference>
<evidence type="ECO:0000256" key="2">
    <source>
        <dbReference type="ARBA" id="ARBA00004170"/>
    </source>
</evidence>
<evidence type="ECO:0000256" key="4">
    <source>
        <dbReference type="ARBA" id="ARBA00008894"/>
    </source>
</evidence>
<dbReference type="Pfam" id="PF23559">
    <property type="entry name" value="WHD_DRP"/>
    <property type="match status" value="1"/>
</dbReference>
<dbReference type="FunFam" id="3.40.50.300:FF:001091">
    <property type="entry name" value="Probable disease resistance protein At1g61300"/>
    <property type="match status" value="1"/>
</dbReference>
<evidence type="ECO:0000259" key="13">
    <source>
        <dbReference type="PROSITE" id="PS50058"/>
    </source>
</evidence>
<dbReference type="Pfam" id="PF12061">
    <property type="entry name" value="NB-LRR"/>
    <property type="match status" value="1"/>
</dbReference>
<keyword evidence="5" id="KW-0963">Cytoplasm</keyword>
<dbReference type="SUPFAM" id="SSF52058">
    <property type="entry name" value="L domain-like"/>
    <property type="match status" value="1"/>
</dbReference>
<organism evidence="14 15">
    <name type="scientific">Cinchona calisaya</name>
    <dbReference type="NCBI Taxonomy" id="153742"/>
    <lineage>
        <taxon>Eukaryota</taxon>
        <taxon>Viridiplantae</taxon>
        <taxon>Streptophyta</taxon>
        <taxon>Embryophyta</taxon>
        <taxon>Tracheophyta</taxon>
        <taxon>Spermatophyta</taxon>
        <taxon>Magnoliopsida</taxon>
        <taxon>eudicotyledons</taxon>
        <taxon>Gunneridae</taxon>
        <taxon>Pentapetalae</taxon>
        <taxon>asterids</taxon>
        <taxon>lamiids</taxon>
        <taxon>Gentianales</taxon>
        <taxon>Rubiaceae</taxon>
        <taxon>Cinchonoideae</taxon>
        <taxon>Cinchoneae</taxon>
        <taxon>Cinchona</taxon>
    </lineage>
</organism>
<comment type="similarity">
    <text evidence="4">Belongs to the disease resistance NB-LRR family.</text>
</comment>
<keyword evidence="8" id="KW-0677">Repeat</keyword>
<dbReference type="Gene3D" id="1.10.8.430">
    <property type="entry name" value="Helical domain of apoptotic protease-activating factors"/>
    <property type="match status" value="1"/>
</dbReference>
<dbReference type="GO" id="GO:0016020">
    <property type="term" value="C:membrane"/>
    <property type="evidence" value="ECO:0007669"/>
    <property type="project" value="UniProtKB-SubCell"/>
</dbReference>
<feature type="domain" description="G protein gamma" evidence="13">
    <location>
        <begin position="802"/>
        <end position="879"/>
    </location>
</feature>
<evidence type="ECO:0000256" key="6">
    <source>
        <dbReference type="ARBA" id="ARBA00022614"/>
    </source>
</evidence>
<keyword evidence="15" id="KW-1185">Reference proteome</keyword>
<dbReference type="InterPro" id="IPR055414">
    <property type="entry name" value="LRR_R13L4/SHOC2-like"/>
</dbReference>
<keyword evidence="12" id="KW-0175">Coiled coil</keyword>
<evidence type="ECO:0000256" key="1">
    <source>
        <dbReference type="ARBA" id="ARBA00002074"/>
    </source>
</evidence>
<dbReference type="InterPro" id="IPR015898">
    <property type="entry name" value="G-protein_gamma-like_dom"/>
</dbReference>